<accession>A0A926NB94</accession>
<gene>
    <name evidence="2" type="ORF">IC620_15325</name>
</gene>
<protein>
    <submittedName>
        <fullName evidence="2">HK97 gp10 family phage protein</fullName>
    </submittedName>
</protein>
<evidence type="ECO:0000313" key="3">
    <source>
        <dbReference type="Proteomes" id="UP000661691"/>
    </source>
</evidence>
<comment type="caution">
    <text evidence="2">The sequence shown here is derived from an EMBL/GenBank/DDBJ whole genome shotgun (WGS) entry which is preliminary data.</text>
</comment>
<organism evidence="2 3">
    <name type="scientific">Polycladospora coralii</name>
    <dbReference type="NCBI Taxonomy" id="2771432"/>
    <lineage>
        <taxon>Bacteria</taxon>
        <taxon>Bacillati</taxon>
        <taxon>Bacillota</taxon>
        <taxon>Bacilli</taxon>
        <taxon>Bacillales</taxon>
        <taxon>Thermoactinomycetaceae</taxon>
        <taxon>Polycladospora</taxon>
    </lineage>
</organism>
<name>A0A926NB94_9BACL</name>
<dbReference type="Proteomes" id="UP000661691">
    <property type="component" value="Unassembled WGS sequence"/>
</dbReference>
<evidence type="ECO:0000256" key="1">
    <source>
        <dbReference type="SAM" id="MobiDB-lite"/>
    </source>
</evidence>
<dbReference type="AlphaFoldDB" id="A0A926NB94"/>
<feature type="region of interest" description="Disordered" evidence="1">
    <location>
        <begin position="36"/>
        <end position="56"/>
    </location>
</feature>
<sequence length="128" mass="13852">MSGMTWEGLDDMTSALQKLGARAARVENKALKSGAKELQETMARNAPGPSKKDKAVHLPDNIQVGRIQQKEYGKAAPVGPGKDAFYVQFLEFGTSKMSPKPFIESSVTDSQGRVIRAMADELRDGIGL</sequence>
<dbReference type="EMBL" id="JACXAH010000036">
    <property type="protein sequence ID" value="MBD1373716.1"/>
    <property type="molecule type" value="Genomic_DNA"/>
</dbReference>
<dbReference type="RefSeq" id="WP_191142713.1">
    <property type="nucleotide sequence ID" value="NZ_JACXAH010000036.1"/>
</dbReference>
<keyword evidence="3" id="KW-1185">Reference proteome</keyword>
<evidence type="ECO:0000313" key="2">
    <source>
        <dbReference type="EMBL" id="MBD1373716.1"/>
    </source>
</evidence>
<dbReference type="Pfam" id="PF04883">
    <property type="entry name" value="HK97-gp10_like"/>
    <property type="match status" value="1"/>
</dbReference>
<proteinExistence type="predicted"/>
<reference evidence="3" key="1">
    <citation type="submission" date="2022-10" db="EMBL/GenBank/DDBJ databases">
        <title>A novel bacterium of genus Hazenella, isolated from South China Sea.</title>
        <authorList>
            <person name="Huang H."/>
            <person name="Mo K."/>
            <person name="Hu Y."/>
        </authorList>
    </citation>
    <scope>NUCLEOTIDE SEQUENCE [LARGE SCALE GENOMIC DNA]</scope>
    <source>
        <strain evidence="3">IB182357</strain>
    </source>
</reference>
<dbReference type="NCBIfam" id="TIGR01725">
    <property type="entry name" value="phge_HK97_gp10"/>
    <property type="match status" value="1"/>
</dbReference>
<dbReference type="InterPro" id="IPR010064">
    <property type="entry name" value="HK97-gp10_tail"/>
</dbReference>